<dbReference type="EMBL" id="MHSW01000029">
    <property type="protein sequence ID" value="OHA50791.1"/>
    <property type="molecule type" value="Genomic_DNA"/>
</dbReference>
<dbReference type="EC" id="6.3.5.-" evidence="1"/>
<dbReference type="InterPro" id="IPR036113">
    <property type="entry name" value="Asp/Glu-ADT_sf_sub_c"/>
</dbReference>
<comment type="similarity">
    <text evidence="1">Belongs to the GatC family.</text>
</comment>
<organism evidence="2 3">
    <name type="scientific">Candidatus Terrybacteria bacterium RIFCSPLOWO2_01_FULL_40_23</name>
    <dbReference type="NCBI Taxonomy" id="1802366"/>
    <lineage>
        <taxon>Bacteria</taxon>
        <taxon>Candidatus Terryibacteriota</taxon>
    </lineage>
</organism>
<dbReference type="NCBIfam" id="TIGR00135">
    <property type="entry name" value="gatC"/>
    <property type="match status" value="1"/>
</dbReference>
<dbReference type="GO" id="GO:0006450">
    <property type="term" value="P:regulation of translational fidelity"/>
    <property type="evidence" value="ECO:0007669"/>
    <property type="project" value="InterPro"/>
</dbReference>
<dbReference type="InterPro" id="IPR003837">
    <property type="entry name" value="GatC"/>
</dbReference>
<dbReference type="GO" id="GO:0070681">
    <property type="term" value="P:glutaminyl-tRNAGln biosynthesis via transamidation"/>
    <property type="evidence" value="ECO:0007669"/>
    <property type="project" value="TreeGrafter"/>
</dbReference>
<keyword evidence="1" id="KW-0436">Ligase</keyword>
<dbReference type="Pfam" id="PF02686">
    <property type="entry name" value="GatC"/>
    <property type="match status" value="1"/>
</dbReference>
<protein>
    <recommendedName>
        <fullName evidence="1">Aspartyl/glutamyl-tRNA(Asn/Gln) amidotransferase subunit C</fullName>
        <shortName evidence="1">Asp/Glu-ADT subunit C</shortName>
        <ecNumber evidence="1">6.3.5.-</ecNumber>
    </recommendedName>
</protein>
<dbReference type="GO" id="GO:0050567">
    <property type="term" value="F:glutaminyl-tRNA synthase (glutamine-hydrolyzing) activity"/>
    <property type="evidence" value="ECO:0007669"/>
    <property type="project" value="UniProtKB-UniRule"/>
</dbReference>
<dbReference type="GO" id="GO:0005524">
    <property type="term" value="F:ATP binding"/>
    <property type="evidence" value="ECO:0007669"/>
    <property type="project" value="UniProtKB-KW"/>
</dbReference>
<comment type="subunit">
    <text evidence="1">Heterotrimer of A, B and C subunits.</text>
</comment>
<sequence>MISKEEILKAAALAKLKLTVKEEDKFAAELANIVAYVDELKSVDTENIEAVSHITGLENSFREDSLEILEEDKLPHGQDLIGQTPKVKNGYVVVPRILTDL</sequence>
<dbReference type="Gene3D" id="1.10.20.60">
    <property type="entry name" value="Glu-tRNAGln amidotransferase C subunit, N-terminal domain"/>
    <property type="match status" value="1"/>
</dbReference>
<accession>A0A1G2PT63</accession>
<dbReference type="PANTHER" id="PTHR15004">
    <property type="entry name" value="GLUTAMYL-TRNA(GLN) AMIDOTRANSFERASE SUBUNIT C, MITOCHONDRIAL"/>
    <property type="match status" value="1"/>
</dbReference>
<evidence type="ECO:0000256" key="1">
    <source>
        <dbReference type="HAMAP-Rule" id="MF_00122"/>
    </source>
</evidence>
<keyword evidence="1" id="KW-0067">ATP-binding</keyword>
<comment type="catalytic activity">
    <reaction evidence="1">
        <text>L-glutamyl-tRNA(Gln) + L-glutamine + ATP + H2O = L-glutaminyl-tRNA(Gln) + L-glutamate + ADP + phosphate + H(+)</text>
        <dbReference type="Rhea" id="RHEA:17521"/>
        <dbReference type="Rhea" id="RHEA-COMP:9681"/>
        <dbReference type="Rhea" id="RHEA-COMP:9684"/>
        <dbReference type="ChEBI" id="CHEBI:15377"/>
        <dbReference type="ChEBI" id="CHEBI:15378"/>
        <dbReference type="ChEBI" id="CHEBI:29985"/>
        <dbReference type="ChEBI" id="CHEBI:30616"/>
        <dbReference type="ChEBI" id="CHEBI:43474"/>
        <dbReference type="ChEBI" id="CHEBI:58359"/>
        <dbReference type="ChEBI" id="CHEBI:78520"/>
        <dbReference type="ChEBI" id="CHEBI:78521"/>
        <dbReference type="ChEBI" id="CHEBI:456216"/>
    </reaction>
</comment>
<name>A0A1G2PT63_9BACT</name>
<comment type="caution">
    <text evidence="2">The sequence shown here is derived from an EMBL/GenBank/DDBJ whole genome shotgun (WGS) entry which is preliminary data.</text>
</comment>
<proteinExistence type="inferred from homology"/>
<keyword evidence="1" id="KW-0648">Protein biosynthesis</keyword>
<dbReference type="GO" id="GO:0006412">
    <property type="term" value="P:translation"/>
    <property type="evidence" value="ECO:0007669"/>
    <property type="project" value="UniProtKB-UniRule"/>
</dbReference>
<gene>
    <name evidence="1" type="primary">gatC</name>
    <name evidence="2" type="ORF">A3A97_01735</name>
</gene>
<dbReference type="PANTHER" id="PTHR15004:SF0">
    <property type="entry name" value="GLUTAMYL-TRNA(GLN) AMIDOTRANSFERASE SUBUNIT C, MITOCHONDRIAL"/>
    <property type="match status" value="1"/>
</dbReference>
<dbReference type="SUPFAM" id="SSF141000">
    <property type="entry name" value="Glu-tRNAGln amidotransferase C subunit"/>
    <property type="match status" value="1"/>
</dbReference>
<comment type="function">
    <text evidence="1">Allows the formation of correctly charged Asn-tRNA(Asn) or Gln-tRNA(Gln) through the transamidation of misacylated Asp-tRNA(Asn) or Glu-tRNA(Gln) in organisms which lack either or both of asparaginyl-tRNA or glutaminyl-tRNA synthetases. The reaction takes place in the presence of glutamine and ATP through an activated phospho-Asp-tRNA(Asn) or phospho-Glu-tRNA(Gln).</text>
</comment>
<dbReference type="GO" id="GO:0050566">
    <property type="term" value="F:asparaginyl-tRNA synthase (glutamine-hydrolyzing) activity"/>
    <property type="evidence" value="ECO:0007669"/>
    <property type="project" value="RHEA"/>
</dbReference>
<comment type="catalytic activity">
    <reaction evidence="1">
        <text>L-aspartyl-tRNA(Asn) + L-glutamine + ATP + H2O = L-asparaginyl-tRNA(Asn) + L-glutamate + ADP + phosphate + 2 H(+)</text>
        <dbReference type="Rhea" id="RHEA:14513"/>
        <dbReference type="Rhea" id="RHEA-COMP:9674"/>
        <dbReference type="Rhea" id="RHEA-COMP:9677"/>
        <dbReference type="ChEBI" id="CHEBI:15377"/>
        <dbReference type="ChEBI" id="CHEBI:15378"/>
        <dbReference type="ChEBI" id="CHEBI:29985"/>
        <dbReference type="ChEBI" id="CHEBI:30616"/>
        <dbReference type="ChEBI" id="CHEBI:43474"/>
        <dbReference type="ChEBI" id="CHEBI:58359"/>
        <dbReference type="ChEBI" id="CHEBI:78515"/>
        <dbReference type="ChEBI" id="CHEBI:78516"/>
        <dbReference type="ChEBI" id="CHEBI:456216"/>
    </reaction>
</comment>
<evidence type="ECO:0000313" key="3">
    <source>
        <dbReference type="Proteomes" id="UP000176951"/>
    </source>
</evidence>
<dbReference type="AlphaFoldDB" id="A0A1G2PT63"/>
<evidence type="ECO:0000313" key="2">
    <source>
        <dbReference type="EMBL" id="OHA50791.1"/>
    </source>
</evidence>
<dbReference type="HAMAP" id="MF_00122">
    <property type="entry name" value="GatC"/>
    <property type="match status" value="1"/>
</dbReference>
<keyword evidence="1" id="KW-0547">Nucleotide-binding</keyword>
<dbReference type="Proteomes" id="UP000176951">
    <property type="component" value="Unassembled WGS sequence"/>
</dbReference>
<reference evidence="2 3" key="1">
    <citation type="journal article" date="2016" name="Nat. Commun.">
        <title>Thousands of microbial genomes shed light on interconnected biogeochemical processes in an aquifer system.</title>
        <authorList>
            <person name="Anantharaman K."/>
            <person name="Brown C.T."/>
            <person name="Hug L.A."/>
            <person name="Sharon I."/>
            <person name="Castelle C.J."/>
            <person name="Probst A.J."/>
            <person name="Thomas B.C."/>
            <person name="Singh A."/>
            <person name="Wilkins M.J."/>
            <person name="Karaoz U."/>
            <person name="Brodie E.L."/>
            <person name="Williams K.H."/>
            <person name="Hubbard S.S."/>
            <person name="Banfield J.F."/>
        </authorList>
    </citation>
    <scope>NUCLEOTIDE SEQUENCE [LARGE SCALE GENOMIC DNA]</scope>
</reference>